<dbReference type="EMBL" id="FOYT01000006">
    <property type="protein sequence ID" value="SFR73284.1"/>
    <property type="molecule type" value="Genomic_DNA"/>
</dbReference>
<proteinExistence type="predicted"/>
<gene>
    <name evidence="3" type="ORF">SAMN04487947_3972</name>
</gene>
<dbReference type="Proteomes" id="UP000198531">
    <property type="component" value="Unassembled WGS sequence"/>
</dbReference>
<evidence type="ECO:0000313" key="3">
    <source>
        <dbReference type="EMBL" id="SFR73284.1"/>
    </source>
</evidence>
<protein>
    <submittedName>
        <fullName evidence="3">Uncharacterized protein</fullName>
    </submittedName>
</protein>
<feature type="compositionally biased region" description="Acidic residues" evidence="1">
    <location>
        <begin position="26"/>
        <end position="44"/>
    </location>
</feature>
<keyword evidence="4" id="KW-1185">Reference proteome</keyword>
<reference evidence="4" key="1">
    <citation type="submission" date="2016-10" db="EMBL/GenBank/DDBJ databases">
        <authorList>
            <person name="Varghese N."/>
            <person name="Submissions S."/>
        </authorList>
    </citation>
    <scope>NUCLEOTIDE SEQUENCE [LARGE SCALE GENOMIC DNA]</scope>
    <source>
        <strain evidence="4">CGMCC 1.7736</strain>
    </source>
</reference>
<keyword evidence="2" id="KW-0472">Membrane</keyword>
<evidence type="ECO:0000313" key="4">
    <source>
        <dbReference type="Proteomes" id="UP000198531"/>
    </source>
</evidence>
<feature type="region of interest" description="Disordered" evidence="1">
    <location>
        <begin position="25"/>
        <end position="77"/>
    </location>
</feature>
<name>A0A1I6J2N9_9EURY</name>
<organism evidence="3 4">
    <name type="scientific">Halogeometricum rufum</name>
    <dbReference type="NCBI Taxonomy" id="553469"/>
    <lineage>
        <taxon>Archaea</taxon>
        <taxon>Methanobacteriati</taxon>
        <taxon>Methanobacteriota</taxon>
        <taxon>Stenosarchaea group</taxon>
        <taxon>Halobacteria</taxon>
        <taxon>Halobacteriales</taxon>
        <taxon>Haloferacaceae</taxon>
        <taxon>Halogeometricum</taxon>
    </lineage>
</organism>
<keyword evidence="2" id="KW-1133">Transmembrane helix</keyword>
<keyword evidence="2" id="KW-0812">Transmembrane</keyword>
<feature type="transmembrane region" description="Helical" evidence="2">
    <location>
        <begin position="304"/>
        <end position="322"/>
    </location>
</feature>
<dbReference type="STRING" id="553469.SAMN04487947_3972"/>
<evidence type="ECO:0000256" key="1">
    <source>
        <dbReference type="SAM" id="MobiDB-lite"/>
    </source>
</evidence>
<dbReference type="AlphaFoldDB" id="A0A1I6J2N9"/>
<feature type="transmembrane region" description="Helical" evidence="2">
    <location>
        <begin position="94"/>
        <end position="112"/>
    </location>
</feature>
<sequence length="323" mass="34082">MEGVGTRNLIDASQMRCVVAARFTSEEAEGADDALPETGDDAGDADGRRADVRNAGTRNADARNAGQSPARPPFGRRADAARRWSGVMLDATMVFGWFMLLVGSVVAGVSALHARRSASVLFADETTGAPGDTVRIEGTVAADGDTVVAPFTGRDCVAVEFDEEERRLGTAYLPEWIRVDGGRRLTSFTLVTDAGDEVAVDGDAVVSLDASSSRRVGADETPPDPIADYRRGREGTAAAYRSDVPALARQFGLGDRRYLERRLDVGDEVTVVGRLTSDPGRIEPTVVSDASPLRTATRLGRQSVVGGAIGAFSVTLGLALLLL</sequence>
<accession>A0A1I6J2N9</accession>
<evidence type="ECO:0000256" key="2">
    <source>
        <dbReference type="SAM" id="Phobius"/>
    </source>
</evidence>